<feature type="domain" description="Neutral/alkaline non-lysosomal ceramidase N-terminal" evidence="1">
    <location>
        <begin position="13"/>
        <end position="207"/>
    </location>
</feature>
<dbReference type="Pfam" id="PF04734">
    <property type="entry name" value="Ceramidase_alk"/>
    <property type="match status" value="1"/>
</dbReference>
<evidence type="ECO:0000313" key="2">
    <source>
        <dbReference type="EMBL" id="GAA5198660.1"/>
    </source>
</evidence>
<dbReference type="Proteomes" id="UP001500200">
    <property type="component" value="Unassembled WGS sequence"/>
</dbReference>
<gene>
    <name evidence="2" type="ORF">GCM10023346_36420</name>
</gene>
<organism evidence="2 3">
    <name type="scientific">Arthrobacter gyeryongensis</name>
    <dbReference type="NCBI Taxonomy" id="1650592"/>
    <lineage>
        <taxon>Bacteria</taxon>
        <taxon>Bacillati</taxon>
        <taxon>Actinomycetota</taxon>
        <taxon>Actinomycetes</taxon>
        <taxon>Micrococcales</taxon>
        <taxon>Micrococcaceae</taxon>
        <taxon>Arthrobacter</taxon>
    </lineage>
</organism>
<protein>
    <recommendedName>
        <fullName evidence="1">Neutral/alkaline non-lysosomal ceramidase N-terminal domain-containing protein</fullName>
    </recommendedName>
</protein>
<proteinExistence type="predicted"/>
<name>A0ABP9SQ34_9MICC</name>
<reference evidence="3" key="1">
    <citation type="journal article" date="2019" name="Int. J. Syst. Evol. Microbiol.">
        <title>The Global Catalogue of Microorganisms (GCM) 10K type strain sequencing project: providing services to taxonomists for standard genome sequencing and annotation.</title>
        <authorList>
            <consortium name="The Broad Institute Genomics Platform"/>
            <consortium name="The Broad Institute Genome Sequencing Center for Infectious Disease"/>
            <person name="Wu L."/>
            <person name="Ma J."/>
        </authorList>
    </citation>
    <scope>NUCLEOTIDE SEQUENCE [LARGE SCALE GENOMIC DNA]</scope>
    <source>
        <strain evidence="3">JCM 18514</strain>
    </source>
</reference>
<dbReference type="RefSeq" id="WP_345451411.1">
    <property type="nucleotide sequence ID" value="NZ_BAABKK010000026.1"/>
</dbReference>
<evidence type="ECO:0000313" key="3">
    <source>
        <dbReference type="Proteomes" id="UP001500200"/>
    </source>
</evidence>
<accession>A0ABP9SQ34</accession>
<evidence type="ECO:0000259" key="1">
    <source>
        <dbReference type="Pfam" id="PF04734"/>
    </source>
</evidence>
<comment type="caution">
    <text evidence="2">The sequence shown here is derived from an EMBL/GenBank/DDBJ whole genome shotgun (WGS) entry which is preliminary data.</text>
</comment>
<dbReference type="InterPro" id="IPR031329">
    <property type="entry name" value="NEUT/ALK_ceramidase_N"/>
</dbReference>
<sequence>MSTTQAEEPVLRVGAAVVEISPPVGTPMAGFAARTEPSTGVHDPLTVRALAVDDTCWITVDVCGLHEDTCTRIARGLPFMPERVAITATHTHAGPCVMPGRLGGHDPRLLEEIVRACREATEAAVASQRPATLQYGESRGVDVARNRRHPERTVDPPVQLASFSDAAGQIIAWLVLYPCHPVVLGPENRLISGDYPAFTRSVLEERSPGSVALFLPGTAGDINSGHPADASYSLSGFAGRTMEQARKIGERVAATALGTPLLPVSGSGSRQTTAARRTISVAMNSRDAVSPAELSRLWDAEAVSADPGRRSLLNAWMQWANDRGPDDEMSWEAPVSVFNWQGLTLVGLPGEPFLAATEAIASEVEGPVFVTGYTNGCPGYFPSADEYDFGGYEVEDAHRYYGMPAPFAPGSAEALIQAALELAGELQ</sequence>
<dbReference type="EMBL" id="BAABKK010000026">
    <property type="protein sequence ID" value="GAA5198660.1"/>
    <property type="molecule type" value="Genomic_DNA"/>
</dbReference>
<keyword evidence="3" id="KW-1185">Reference proteome</keyword>